<evidence type="ECO:0000313" key="2">
    <source>
        <dbReference type="EMBL" id="TFD95444.1"/>
    </source>
</evidence>
<evidence type="ECO:0000313" key="3">
    <source>
        <dbReference type="Proteomes" id="UP000297861"/>
    </source>
</evidence>
<dbReference type="RefSeq" id="WP_026628128.1">
    <property type="nucleotide sequence ID" value="NZ_JAWZLG010000100.1"/>
</dbReference>
<accession>A0A4Y8L4Q2</accession>
<dbReference type="PROSITE" id="PS51257">
    <property type="entry name" value="PROKAR_LIPOPROTEIN"/>
    <property type="match status" value="1"/>
</dbReference>
<gene>
    <name evidence="2" type="ORF">E2605_13605</name>
</gene>
<proteinExistence type="predicted"/>
<dbReference type="EMBL" id="SOML01000008">
    <property type="protein sequence ID" value="TFD95444.1"/>
    <property type="molecule type" value="Genomic_DNA"/>
</dbReference>
<sequence length="270" mass="28883">MRKTCLGLFSAAILGLSLSSCLGDGGEQSITSQNEFGVIKVVSESGVSVTAATMARGVNITGGDITGYSAGDVVLVSYKANLNDFINSTTIKAEYATIDASSGVFKVANQVSVTEGSVGDNTPSASTAFTGFTSKYGNSAQTFSNRWLVSVSANIRKDQEIRGIELYYDENDQTLPANLGLTLPEDAIVLDVKLLKTTPTSESTDTAVKSKDIAVDLTSLRRLNPKQMSETATGKTLYIWLRYPKYTTSDQKYAVAVMQNAFGITYYTTN</sequence>
<evidence type="ECO:0000256" key="1">
    <source>
        <dbReference type="SAM" id="SignalP"/>
    </source>
</evidence>
<feature type="signal peptide" evidence="1">
    <location>
        <begin position="1"/>
        <end position="22"/>
    </location>
</feature>
<keyword evidence="1" id="KW-0732">Signal</keyword>
<reference evidence="2 3" key="1">
    <citation type="submission" date="2019-03" db="EMBL/GenBank/DDBJ databases">
        <title>San Antonio Military Medical Center submission to MRSN (WRAIR), pending publication.</title>
        <authorList>
            <person name="Blyth D.M."/>
            <person name="Mccarthy S.L."/>
            <person name="Schall S.E."/>
            <person name="Stam J.A."/>
            <person name="Ong A.C."/>
            <person name="Mcgann P.T."/>
        </authorList>
    </citation>
    <scope>NUCLEOTIDE SEQUENCE [LARGE SCALE GENOMIC DNA]</scope>
    <source>
        <strain evidence="2 3">MRSN571793</strain>
    </source>
</reference>
<comment type="caution">
    <text evidence="2">The sequence shown here is derived from an EMBL/GenBank/DDBJ whole genome shotgun (WGS) entry which is preliminary data.</text>
</comment>
<dbReference type="Proteomes" id="UP000297861">
    <property type="component" value="Unassembled WGS sequence"/>
</dbReference>
<feature type="chain" id="PRO_5021508200" description="Lipoprotein" evidence="1">
    <location>
        <begin position="23"/>
        <end position="270"/>
    </location>
</feature>
<name>A0A4Y8L4Q2_9BACT</name>
<keyword evidence="3" id="KW-1185">Reference proteome</keyword>
<evidence type="ECO:0008006" key="4">
    <source>
        <dbReference type="Google" id="ProtNLM"/>
    </source>
</evidence>
<dbReference type="AlphaFoldDB" id="A0A4Y8L4Q2"/>
<organism evidence="2 3">
    <name type="scientific">Dysgonomonas capnocytophagoides</name>
    <dbReference type="NCBI Taxonomy" id="45254"/>
    <lineage>
        <taxon>Bacteria</taxon>
        <taxon>Pseudomonadati</taxon>
        <taxon>Bacteroidota</taxon>
        <taxon>Bacteroidia</taxon>
        <taxon>Bacteroidales</taxon>
        <taxon>Dysgonomonadaceae</taxon>
        <taxon>Dysgonomonas</taxon>
    </lineage>
</organism>
<dbReference type="STRING" id="1121485.GCA_000426485_01546"/>
<protein>
    <recommendedName>
        <fullName evidence="4">Lipoprotein</fullName>
    </recommendedName>
</protein>